<reference evidence="2" key="1">
    <citation type="journal article" date="2022" name="bioRxiv">
        <title>Sequencing and chromosome-scale assembly of the giantPleurodeles waltlgenome.</title>
        <authorList>
            <person name="Brown T."/>
            <person name="Elewa A."/>
            <person name="Iarovenko S."/>
            <person name="Subramanian E."/>
            <person name="Araus A.J."/>
            <person name="Petzold A."/>
            <person name="Susuki M."/>
            <person name="Suzuki K.-i.T."/>
            <person name="Hayashi T."/>
            <person name="Toyoda A."/>
            <person name="Oliveira C."/>
            <person name="Osipova E."/>
            <person name="Leigh N.D."/>
            <person name="Simon A."/>
            <person name="Yun M.H."/>
        </authorList>
    </citation>
    <scope>NUCLEOTIDE SEQUENCE</scope>
    <source>
        <strain evidence="2">20211129_DDA</strain>
        <tissue evidence="2">Liver</tissue>
    </source>
</reference>
<feature type="compositionally biased region" description="Basic and acidic residues" evidence="1">
    <location>
        <begin position="15"/>
        <end position="37"/>
    </location>
</feature>
<feature type="region of interest" description="Disordered" evidence="1">
    <location>
        <begin position="1"/>
        <end position="59"/>
    </location>
</feature>
<feature type="compositionally biased region" description="Basic and acidic residues" evidence="1">
    <location>
        <begin position="104"/>
        <end position="120"/>
    </location>
</feature>
<comment type="caution">
    <text evidence="2">The sequence shown here is derived from an EMBL/GenBank/DDBJ whole genome shotgun (WGS) entry which is preliminary data.</text>
</comment>
<proteinExistence type="predicted"/>
<sequence>MRPGHHRGTGVQGSHETRTPQGYRRDTGTPQGYRKDTGTPQGHGYQRDTGAQDTKGTEGYHRVAGVLGATIGTQGYHRDTARTQGYRRVTEYRATIGTGIPQGYRKDTGYHRDTGTTETP</sequence>
<dbReference type="AlphaFoldDB" id="A0AAV7WC71"/>
<organism evidence="2 4">
    <name type="scientific">Pleurodeles waltl</name>
    <name type="common">Iberian ribbed newt</name>
    <dbReference type="NCBI Taxonomy" id="8319"/>
    <lineage>
        <taxon>Eukaryota</taxon>
        <taxon>Metazoa</taxon>
        <taxon>Chordata</taxon>
        <taxon>Craniata</taxon>
        <taxon>Vertebrata</taxon>
        <taxon>Euteleostomi</taxon>
        <taxon>Amphibia</taxon>
        <taxon>Batrachia</taxon>
        <taxon>Caudata</taxon>
        <taxon>Salamandroidea</taxon>
        <taxon>Salamandridae</taxon>
        <taxon>Pleurodelinae</taxon>
        <taxon>Pleurodeles</taxon>
    </lineage>
</organism>
<evidence type="ECO:0000313" key="2">
    <source>
        <dbReference type="EMBL" id="KAJ1211639.1"/>
    </source>
</evidence>
<dbReference type="Proteomes" id="UP001066276">
    <property type="component" value="Chromosome 1_2"/>
</dbReference>
<name>A0AAV7WC71_PLEWA</name>
<protein>
    <submittedName>
        <fullName evidence="2">Uncharacterized protein</fullName>
    </submittedName>
</protein>
<gene>
    <name evidence="2" type="ORF">NDU88_006997</name>
    <name evidence="3" type="ORF">NDU88_006999</name>
</gene>
<accession>A0AAV7WC71</accession>
<evidence type="ECO:0000313" key="3">
    <source>
        <dbReference type="EMBL" id="KAJ1211641.1"/>
    </source>
</evidence>
<evidence type="ECO:0000256" key="1">
    <source>
        <dbReference type="SAM" id="MobiDB-lite"/>
    </source>
</evidence>
<dbReference type="EMBL" id="JANPWB010000002">
    <property type="protein sequence ID" value="KAJ1211639.1"/>
    <property type="molecule type" value="Genomic_DNA"/>
</dbReference>
<keyword evidence="4" id="KW-1185">Reference proteome</keyword>
<evidence type="ECO:0000313" key="4">
    <source>
        <dbReference type="Proteomes" id="UP001066276"/>
    </source>
</evidence>
<dbReference type="EMBL" id="JANPWB010000002">
    <property type="protein sequence ID" value="KAJ1211641.1"/>
    <property type="molecule type" value="Genomic_DNA"/>
</dbReference>
<feature type="region of interest" description="Disordered" evidence="1">
    <location>
        <begin position="97"/>
        <end position="120"/>
    </location>
</feature>